<feature type="transmembrane region" description="Helical" evidence="1">
    <location>
        <begin position="12"/>
        <end position="32"/>
    </location>
</feature>
<dbReference type="AlphaFoldDB" id="A0A5B9VW40"/>
<feature type="transmembrane region" description="Helical" evidence="1">
    <location>
        <begin position="156"/>
        <end position="178"/>
    </location>
</feature>
<feature type="transmembrane region" description="Helical" evidence="1">
    <location>
        <begin position="411"/>
        <end position="430"/>
    </location>
</feature>
<keyword evidence="3" id="KW-1185">Reference proteome</keyword>
<feature type="transmembrane region" description="Helical" evidence="1">
    <location>
        <begin position="87"/>
        <end position="112"/>
    </location>
</feature>
<feature type="transmembrane region" description="Helical" evidence="1">
    <location>
        <begin position="383"/>
        <end position="404"/>
    </location>
</feature>
<gene>
    <name evidence="2" type="ORF">OJF2_09190</name>
</gene>
<dbReference type="KEGG" id="agv:OJF2_09190"/>
<name>A0A5B9VW40_9BACT</name>
<feature type="transmembrane region" description="Helical" evidence="1">
    <location>
        <begin position="272"/>
        <end position="290"/>
    </location>
</feature>
<sequence>MVARLWWKDARQLLPIWAIVALVGLLMQGLVVRYLPDMILDGGLLAMALFWASLYACLAAVAAFAGEREFRTMTLLDTLPATRREIWLAKSSFALATAAALALFLFLCAGLAEGGWPWLRRSGFPYSPSTALGTGIFVLVVVVSNGLFWSSWMKNVLLAATMAILTTFLTSPVGVAFAAEYTGASRPGTLPIAASLAVAALLTAGSYLAFLRSGPPARPLVAAPERSRRVRLATAGEAPRADDAGLAAARPAWGRSAALRIAWQAFREVRSVTPWLVLIGVVIPGAYWFFSVGDEGPALWVGNAGLVALLVGLNMFGMETRAGTQRLLAGHGVRPGVVWLVRLIVWLLPLCAVLTLGAALYLWLTAGRHIPWASFAEAPRGMYTTAFLSFLGAYLAPLAVGALSGMVFRRGIMAGAVAVLGSILLAVVVVGPTAGLLVNPRYLIVVPLAILAVGFLWRWDWLLDRPGLGRWARLIALGLGACVLVFAGYVAERAWNIPTLTPEVDSQTFAIKLPAEVPPAENAAELYQESSRALRMRGMTGAVDGQDKKMSSGLLNEDADLLPFVRRATAMTSCRFVEAGRRTPFSGFSGFPDMYNLRMLLADSAKKRRSNGDLKGAWEDILAVFRMARQQSGAVPVFIAESGQQAEGTALWLAWNWAADAGQTADSLQAALDEFQKLPPMPSPADPYRVEALMARNAEQLPRSDYADKVQEFMASPNAKERPSPLKSLYLDVLATPWERSRMSRVSRLYLAAAIQDAVRPVAQSERAARRNFLGRWRALDAWTGEGGGVTAAEMDELLNSSPLAQQMLPISFRYMMKVDSNEASRRALVQILGLRIYQARHDGKLPEALDELVKVGILHALPTDPFTSPSRPFGYLPSAGQRLLPLEDLDFFNPQKESARPTVGDRLLYSVGWDFRDDKAQSNGAWGGIPGDLIFPLADNVRPPK</sequence>
<dbReference type="RefSeq" id="WP_148591626.1">
    <property type="nucleotide sequence ID" value="NZ_CP042997.1"/>
</dbReference>
<accession>A0A5B9VW40</accession>
<organism evidence="2 3">
    <name type="scientific">Aquisphaera giovannonii</name>
    <dbReference type="NCBI Taxonomy" id="406548"/>
    <lineage>
        <taxon>Bacteria</taxon>
        <taxon>Pseudomonadati</taxon>
        <taxon>Planctomycetota</taxon>
        <taxon>Planctomycetia</taxon>
        <taxon>Isosphaerales</taxon>
        <taxon>Isosphaeraceae</taxon>
        <taxon>Aquisphaera</taxon>
    </lineage>
</organism>
<dbReference type="EMBL" id="CP042997">
    <property type="protein sequence ID" value="QEH32448.1"/>
    <property type="molecule type" value="Genomic_DNA"/>
</dbReference>
<keyword evidence="1" id="KW-0812">Transmembrane</keyword>
<proteinExistence type="predicted"/>
<keyword evidence="1" id="KW-0472">Membrane</keyword>
<keyword evidence="1" id="KW-1133">Transmembrane helix</keyword>
<dbReference type="OrthoDB" id="232370at2"/>
<evidence type="ECO:0000313" key="3">
    <source>
        <dbReference type="Proteomes" id="UP000324233"/>
    </source>
</evidence>
<evidence type="ECO:0000313" key="2">
    <source>
        <dbReference type="EMBL" id="QEH32448.1"/>
    </source>
</evidence>
<feature type="transmembrane region" description="Helical" evidence="1">
    <location>
        <begin position="471"/>
        <end position="491"/>
    </location>
</feature>
<feature type="transmembrane region" description="Helical" evidence="1">
    <location>
        <begin position="132"/>
        <end position="149"/>
    </location>
</feature>
<dbReference type="Proteomes" id="UP000324233">
    <property type="component" value="Chromosome"/>
</dbReference>
<protein>
    <submittedName>
        <fullName evidence="2">ABC-2 family transporter protein</fullName>
    </submittedName>
</protein>
<feature type="transmembrane region" description="Helical" evidence="1">
    <location>
        <begin position="442"/>
        <end position="459"/>
    </location>
</feature>
<feature type="transmembrane region" description="Helical" evidence="1">
    <location>
        <begin position="337"/>
        <end position="363"/>
    </location>
</feature>
<feature type="transmembrane region" description="Helical" evidence="1">
    <location>
        <begin position="190"/>
        <end position="210"/>
    </location>
</feature>
<reference evidence="2 3" key="1">
    <citation type="submission" date="2019-08" db="EMBL/GenBank/DDBJ databases">
        <title>Deep-cultivation of Planctomycetes and their phenomic and genomic characterization uncovers novel biology.</title>
        <authorList>
            <person name="Wiegand S."/>
            <person name="Jogler M."/>
            <person name="Boedeker C."/>
            <person name="Pinto D."/>
            <person name="Vollmers J."/>
            <person name="Rivas-Marin E."/>
            <person name="Kohn T."/>
            <person name="Peeters S.H."/>
            <person name="Heuer A."/>
            <person name="Rast P."/>
            <person name="Oberbeckmann S."/>
            <person name="Bunk B."/>
            <person name="Jeske O."/>
            <person name="Meyerdierks A."/>
            <person name="Storesund J.E."/>
            <person name="Kallscheuer N."/>
            <person name="Luecker S."/>
            <person name="Lage O.M."/>
            <person name="Pohl T."/>
            <person name="Merkel B.J."/>
            <person name="Hornburger P."/>
            <person name="Mueller R.-W."/>
            <person name="Bruemmer F."/>
            <person name="Labrenz M."/>
            <person name="Spormann A.M."/>
            <person name="Op den Camp H."/>
            <person name="Overmann J."/>
            <person name="Amann R."/>
            <person name="Jetten M.S.M."/>
            <person name="Mascher T."/>
            <person name="Medema M.H."/>
            <person name="Devos D.P."/>
            <person name="Kaster A.-K."/>
            <person name="Ovreas L."/>
            <person name="Rohde M."/>
            <person name="Galperin M.Y."/>
            <person name="Jogler C."/>
        </authorList>
    </citation>
    <scope>NUCLEOTIDE SEQUENCE [LARGE SCALE GENOMIC DNA]</scope>
    <source>
        <strain evidence="2 3">OJF2</strain>
    </source>
</reference>
<evidence type="ECO:0000256" key="1">
    <source>
        <dbReference type="SAM" id="Phobius"/>
    </source>
</evidence>
<feature type="transmembrane region" description="Helical" evidence="1">
    <location>
        <begin position="296"/>
        <end position="316"/>
    </location>
</feature>
<feature type="transmembrane region" description="Helical" evidence="1">
    <location>
        <begin position="44"/>
        <end position="66"/>
    </location>
</feature>